<sequence length="379" mass="42058">MDVASQEKKLLFPDYEKGNLYNLAASIAEDLGINREDAIPSESINLDKGKVLLILIDGFGYNIMKAAGIPTEGAEKFSTVFPSTTSTALTSLNTVSTPAEHGVLGYTTYTKEYGIIQTLNYTLPEVSDPNLIKRISGLDMSSMFGVKSIGRELRDKGRRTEAIVPESISSSSMTKMLYGISKPSEFKTFWDSVYLAKEALEKDCTFVSLYLPFVDSLAHKYGPYAEPTMEAARYIYNTVVSTFSSYSSKYDIVITADHGFIEVSKAVFLDQQKDVIGMLDSPPYGDARAVFMKSHEDLKGKLVNKFNDFRIFDEDEIISKGLLGLKGEKPSSNSSEFIGVPLDNSVYVYRYKGNYSGHKGHHGALLQDEMEIPVINLRE</sequence>
<gene>
    <name evidence="1" type="ORF">Mia14_0493</name>
</gene>
<dbReference type="PANTHER" id="PTHR10151">
    <property type="entry name" value="ECTONUCLEOTIDE PYROPHOSPHATASE/PHOSPHODIESTERASE"/>
    <property type="match status" value="1"/>
</dbReference>
<dbReference type="OrthoDB" id="33550at2157"/>
<dbReference type="GeneID" id="33314051"/>
<proteinExistence type="predicted"/>
<dbReference type="PANTHER" id="PTHR10151:SF120">
    <property type="entry name" value="BIS(5'-ADENOSYL)-TRIPHOSPHATASE"/>
    <property type="match status" value="1"/>
</dbReference>
<dbReference type="InterPro" id="IPR002591">
    <property type="entry name" value="Phosphodiest/P_Trfase"/>
</dbReference>
<dbReference type="Proteomes" id="UP000197679">
    <property type="component" value="Chromosome"/>
</dbReference>
<reference evidence="1 2" key="1">
    <citation type="journal article" date="2017" name="Nat. Commun.">
        <title>'ARMAN' archaea depend on association with euryarchaeal host in culture and in situ.</title>
        <authorList>
            <person name="Golyshina O."/>
            <person name="Toshchakov S."/>
            <person name="Makarova K."/>
            <person name="Gavrilov S."/>
            <person name="Korzhenkov A."/>
            <person name="La Cono V."/>
            <person name="Arcadi E."/>
            <person name="Nechitaylo T."/>
            <person name="Ferrer M."/>
            <person name="Kublanov I."/>
            <person name="Wolf Y."/>
            <person name="Yakimov M."/>
            <person name="Golyshin P."/>
            <person name="Slesarev A."/>
            <person name="Kozyavkin S."/>
        </authorList>
    </citation>
    <scope>NUCLEOTIDE SEQUENCE [LARGE SCALE GENOMIC DNA]</scope>
    <source>
        <strain evidence="1 2">Mia14</strain>
    </source>
</reference>
<dbReference type="Gene3D" id="3.40.720.10">
    <property type="entry name" value="Alkaline Phosphatase, subunit A"/>
    <property type="match status" value="1"/>
</dbReference>
<dbReference type="KEGG" id="marh:Mia14_0493"/>
<name>A0A218NMX2_9ARCH</name>
<keyword evidence="2" id="KW-1185">Reference proteome</keyword>
<protein>
    <submittedName>
        <fullName evidence="1">Type I phosphodiesterase/nucleotide pyrophosphatase</fullName>
    </submittedName>
</protein>
<dbReference type="AlphaFoldDB" id="A0A218NMX2"/>
<dbReference type="Pfam" id="PF01663">
    <property type="entry name" value="Phosphodiest"/>
    <property type="match status" value="1"/>
</dbReference>
<evidence type="ECO:0000313" key="2">
    <source>
        <dbReference type="Proteomes" id="UP000197679"/>
    </source>
</evidence>
<dbReference type="RefSeq" id="WP_088820048.1">
    <property type="nucleotide sequence ID" value="NZ_CP019964.1"/>
</dbReference>
<accession>A0A218NMX2</accession>
<organism evidence="1 2">
    <name type="scientific">Candidatus Mancarchaeum acidiphilum</name>
    <dbReference type="NCBI Taxonomy" id="1920749"/>
    <lineage>
        <taxon>Archaea</taxon>
        <taxon>Candidatus Micrarchaeota</taxon>
        <taxon>Candidatus Mancarchaeum</taxon>
    </lineage>
</organism>
<dbReference type="EMBL" id="CP019964">
    <property type="protein sequence ID" value="ASI13807.1"/>
    <property type="molecule type" value="Genomic_DNA"/>
</dbReference>
<evidence type="ECO:0000313" key="1">
    <source>
        <dbReference type="EMBL" id="ASI13807.1"/>
    </source>
</evidence>
<dbReference type="SUPFAM" id="SSF53649">
    <property type="entry name" value="Alkaline phosphatase-like"/>
    <property type="match status" value="1"/>
</dbReference>
<dbReference type="InterPro" id="IPR017850">
    <property type="entry name" value="Alkaline_phosphatase_core_sf"/>
</dbReference>
<dbReference type="GO" id="GO:0016787">
    <property type="term" value="F:hydrolase activity"/>
    <property type="evidence" value="ECO:0007669"/>
    <property type="project" value="UniProtKB-ARBA"/>
</dbReference>